<evidence type="ECO:0000259" key="7">
    <source>
        <dbReference type="PROSITE" id="PS50850"/>
    </source>
</evidence>
<feature type="non-terminal residue" evidence="8">
    <location>
        <position position="1"/>
    </location>
</feature>
<organism evidence="8 9">
    <name type="scientific">Alkalihalophilus lindianensis</name>
    <dbReference type="NCBI Taxonomy" id="1630542"/>
    <lineage>
        <taxon>Bacteria</taxon>
        <taxon>Bacillati</taxon>
        <taxon>Bacillota</taxon>
        <taxon>Bacilli</taxon>
        <taxon>Bacillales</taxon>
        <taxon>Bacillaceae</taxon>
        <taxon>Alkalihalophilus</taxon>
    </lineage>
</organism>
<protein>
    <submittedName>
        <fullName evidence="8">MFS transporter</fullName>
    </submittedName>
</protein>
<keyword evidence="9" id="KW-1185">Reference proteome</keyword>
<feature type="domain" description="Major facilitator superfamily (MFS) profile" evidence="7">
    <location>
        <begin position="1"/>
        <end position="84"/>
    </location>
</feature>
<reference evidence="8 9" key="1">
    <citation type="submission" date="2023-10" db="EMBL/GenBank/DDBJ databases">
        <title>Screening of Alkalihalobacillus lindianensis BZ-TG-R113 and Its Alleviation of Salt Stress on Rapeseed Growth.</title>
        <authorList>
            <person name="Zhao B."/>
            <person name="Guo T."/>
        </authorList>
    </citation>
    <scope>NUCLEOTIDE SEQUENCE [LARGE SCALE GENOMIC DNA]</scope>
    <source>
        <strain evidence="8 9">BZ-TG-R113</strain>
    </source>
</reference>
<feature type="transmembrane region" description="Helical" evidence="6">
    <location>
        <begin position="49"/>
        <end position="67"/>
    </location>
</feature>
<evidence type="ECO:0000256" key="1">
    <source>
        <dbReference type="ARBA" id="ARBA00004651"/>
    </source>
</evidence>
<feature type="transmembrane region" description="Helical" evidence="6">
    <location>
        <begin position="18"/>
        <end position="37"/>
    </location>
</feature>
<feature type="non-terminal residue" evidence="8">
    <location>
        <position position="84"/>
    </location>
</feature>
<sequence length="84" mass="9141">IVSTAMPKIVEDLGGSRLYTWVISVYLLTTVISTPIFGKLADLFGRRIMSTIGVIIFLVGSTLSGFSQTMEQLVIFRMIQGIGA</sequence>
<dbReference type="RefSeq" id="WP_317124319.1">
    <property type="nucleotide sequence ID" value="NZ_JAWJBA010000672.1"/>
</dbReference>
<dbReference type="PROSITE" id="PS50850">
    <property type="entry name" value="MFS"/>
    <property type="match status" value="1"/>
</dbReference>
<evidence type="ECO:0000313" key="9">
    <source>
        <dbReference type="Proteomes" id="UP001287282"/>
    </source>
</evidence>
<dbReference type="SUPFAM" id="SSF103473">
    <property type="entry name" value="MFS general substrate transporter"/>
    <property type="match status" value="1"/>
</dbReference>
<evidence type="ECO:0000256" key="4">
    <source>
        <dbReference type="ARBA" id="ARBA00022989"/>
    </source>
</evidence>
<evidence type="ECO:0000256" key="6">
    <source>
        <dbReference type="SAM" id="Phobius"/>
    </source>
</evidence>
<dbReference type="InterPro" id="IPR011701">
    <property type="entry name" value="MFS"/>
</dbReference>
<dbReference type="Gene3D" id="1.20.1720.10">
    <property type="entry name" value="Multidrug resistance protein D"/>
    <property type="match status" value="1"/>
</dbReference>
<gene>
    <name evidence="8" type="ORF">RYX56_23855</name>
</gene>
<evidence type="ECO:0000256" key="5">
    <source>
        <dbReference type="ARBA" id="ARBA00023136"/>
    </source>
</evidence>
<evidence type="ECO:0000313" key="8">
    <source>
        <dbReference type="EMBL" id="MDV2687385.1"/>
    </source>
</evidence>
<name>A0ABU3XHN7_9BACI</name>
<comment type="caution">
    <text evidence="8">The sequence shown here is derived from an EMBL/GenBank/DDBJ whole genome shotgun (WGS) entry which is preliminary data.</text>
</comment>
<dbReference type="Pfam" id="PF07690">
    <property type="entry name" value="MFS_1"/>
    <property type="match status" value="1"/>
</dbReference>
<keyword evidence="2" id="KW-0813">Transport</keyword>
<dbReference type="PANTHER" id="PTHR23501">
    <property type="entry name" value="MAJOR FACILITATOR SUPERFAMILY"/>
    <property type="match status" value="1"/>
</dbReference>
<keyword evidence="5 6" id="KW-0472">Membrane</keyword>
<keyword evidence="4 6" id="KW-1133">Transmembrane helix</keyword>
<comment type="subcellular location">
    <subcellularLocation>
        <location evidence="1">Cell membrane</location>
        <topology evidence="1">Multi-pass membrane protein</topology>
    </subcellularLocation>
</comment>
<evidence type="ECO:0000256" key="2">
    <source>
        <dbReference type="ARBA" id="ARBA00022448"/>
    </source>
</evidence>
<dbReference type="EMBL" id="JAWJBA010000672">
    <property type="protein sequence ID" value="MDV2687385.1"/>
    <property type="molecule type" value="Genomic_DNA"/>
</dbReference>
<dbReference type="InterPro" id="IPR020846">
    <property type="entry name" value="MFS_dom"/>
</dbReference>
<evidence type="ECO:0000256" key="3">
    <source>
        <dbReference type="ARBA" id="ARBA00022692"/>
    </source>
</evidence>
<accession>A0ABU3XHN7</accession>
<keyword evidence="3 6" id="KW-0812">Transmembrane</keyword>
<dbReference type="Proteomes" id="UP001287282">
    <property type="component" value="Unassembled WGS sequence"/>
</dbReference>
<dbReference type="PANTHER" id="PTHR23501:SF191">
    <property type="entry name" value="VACUOLAR BASIC AMINO ACID TRANSPORTER 4"/>
    <property type="match status" value="1"/>
</dbReference>
<dbReference type="InterPro" id="IPR036259">
    <property type="entry name" value="MFS_trans_sf"/>
</dbReference>
<proteinExistence type="predicted"/>